<protein>
    <submittedName>
        <fullName evidence="2">Uncharacterized protein LOC136087390 isoform X2</fullName>
    </submittedName>
</protein>
<accession>A0ABM4CVZ6</accession>
<keyword evidence="1" id="KW-1185">Reference proteome</keyword>
<sequence>MLKYQAECPKIKRLRSTDTINWKQCCFVCGNLALPDPKHRDCKAVIQVRTKKLKQCTLKVCEGRKDKWTLDVKSCLICCVDLVASDSIKLFLTNRESNLNETEKPGRKENSTMAENFERICEWFESQMVPVTTSELHNKMEELANSEEIY</sequence>
<evidence type="ECO:0000313" key="2">
    <source>
        <dbReference type="RefSeq" id="XP_065666109.1"/>
    </source>
</evidence>
<gene>
    <name evidence="2" type="primary">LOC136087390</name>
</gene>
<reference evidence="2" key="1">
    <citation type="submission" date="2025-08" db="UniProtKB">
        <authorList>
            <consortium name="RefSeq"/>
        </authorList>
    </citation>
    <scope>IDENTIFICATION</scope>
</reference>
<dbReference type="RefSeq" id="XP_065666109.1">
    <property type="nucleotide sequence ID" value="XM_065810037.1"/>
</dbReference>
<dbReference type="Proteomes" id="UP001652625">
    <property type="component" value="Chromosome 11"/>
</dbReference>
<dbReference type="GeneID" id="136087390"/>
<proteinExistence type="predicted"/>
<organism evidence="1 2">
    <name type="scientific">Hydra vulgaris</name>
    <name type="common">Hydra</name>
    <name type="synonym">Hydra attenuata</name>
    <dbReference type="NCBI Taxonomy" id="6087"/>
    <lineage>
        <taxon>Eukaryota</taxon>
        <taxon>Metazoa</taxon>
        <taxon>Cnidaria</taxon>
        <taxon>Hydrozoa</taxon>
        <taxon>Hydroidolina</taxon>
        <taxon>Anthoathecata</taxon>
        <taxon>Aplanulata</taxon>
        <taxon>Hydridae</taxon>
        <taxon>Hydra</taxon>
    </lineage>
</organism>
<name>A0ABM4CVZ6_HYDVU</name>
<evidence type="ECO:0000313" key="1">
    <source>
        <dbReference type="Proteomes" id="UP001652625"/>
    </source>
</evidence>